<name>W7LL02_GIBM7</name>
<dbReference type="AlphaFoldDB" id="W7LL02"/>
<evidence type="ECO:0000313" key="2">
    <source>
        <dbReference type="Proteomes" id="UP000009096"/>
    </source>
</evidence>
<accession>W7LL02</accession>
<dbReference type="Proteomes" id="UP000009096">
    <property type="component" value="Chromosome 6"/>
</dbReference>
<dbReference type="KEGG" id="fvr:FVEG_14982"/>
<proteinExistence type="predicted"/>
<gene>
    <name evidence="1" type="ORF">FVEG_14982</name>
</gene>
<evidence type="ECO:0000313" key="1">
    <source>
        <dbReference type="EMBL" id="EWG39196.1"/>
    </source>
</evidence>
<keyword evidence="2" id="KW-1185">Reference proteome</keyword>
<dbReference type="GeneID" id="30071858"/>
<organism evidence="1 2">
    <name type="scientific">Gibberella moniliformis (strain M3125 / FGSC 7600)</name>
    <name type="common">Maize ear and stalk rot fungus</name>
    <name type="synonym">Fusarium verticillioides</name>
    <dbReference type="NCBI Taxonomy" id="334819"/>
    <lineage>
        <taxon>Eukaryota</taxon>
        <taxon>Fungi</taxon>
        <taxon>Dikarya</taxon>
        <taxon>Ascomycota</taxon>
        <taxon>Pezizomycotina</taxon>
        <taxon>Sordariomycetes</taxon>
        <taxon>Hypocreomycetidae</taxon>
        <taxon>Hypocreales</taxon>
        <taxon>Nectriaceae</taxon>
        <taxon>Fusarium</taxon>
        <taxon>Fusarium fujikuroi species complex</taxon>
    </lineage>
</organism>
<protein>
    <submittedName>
        <fullName evidence="1">Uncharacterized protein</fullName>
    </submittedName>
</protein>
<dbReference type="EMBL" id="DS022243">
    <property type="protein sequence ID" value="EWG39196.1"/>
    <property type="molecule type" value="Genomic_DNA"/>
</dbReference>
<reference evidence="1 2" key="1">
    <citation type="journal article" date="2010" name="Nature">
        <title>Comparative genomics reveals mobile pathogenicity chromosomes in Fusarium.</title>
        <authorList>
            <person name="Ma L.J."/>
            <person name="van der Does H.C."/>
            <person name="Borkovich K.A."/>
            <person name="Coleman J.J."/>
            <person name="Daboussi M.J."/>
            <person name="Di Pietro A."/>
            <person name="Dufresne M."/>
            <person name="Freitag M."/>
            <person name="Grabherr M."/>
            <person name="Henrissat B."/>
            <person name="Houterman P.M."/>
            <person name="Kang S."/>
            <person name="Shim W.B."/>
            <person name="Woloshuk C."/>
            <person name="Xie X."/>
            <person name="Xu J.R."/>
            <person name="Antoniw J."/>
            <person name="Baker S.E."/>
            <person name="Bluhm B.H."/>
            <person name="Breakspear A."/>
            <person name="Brown D.W."/>
            <person name="Butchko R.A."/>
            <person name="Chapman S."/>
            <person name="Coulson R."/>
            <person name="Coutinho P.M."/>
            <person name="Danchin E.G."/>
            <person name="Diener A."/>
            <person name="Gale L.R."/>
            <person name="Gardiner D.M."/>
            <person name="Goff S."/>
            <person name="Hammond-Kosack K.E."/>
            <person name="Hilburn K."/>
            <person name="Hua-Van A."/>
            <person name="Jonkers W."/>
            <person name="Kazan K."/>
            <person name="Kodira C.D."/>
            <person name="Koehrsen M."/>
            <person name="Kumar L."/>
            <person name="Lee Y.H."/>
            <person name="Li L."/>
            <person name="Manners J.M."/>
            <person name="Miranda-Saavedra D."/>
            <person name="Mukherjee M."/>
            <person name="Park G."/>
            <person name="Park J."/>
            <person name="Park S.Y."/>
            <person name="Proctor R.H."/>
            <person name="Regev A."/>
            <person name="Ruiz-Roldan M.C."/>
            <person name="Sain D."/>
            <person name="Sakthikumar S."/>
            <person name="Sykes S."/>
            <person name="Schwartz D.C."/>
            <person name="Turgeon B.G."/>
            <person name="Wapinski I."/>
            <person name="Yoder O."/>
            <person name="Young S."/>
            <person name="Zeng Q."/>
            <person name="Zhou S."/>
            <person name="Galagan J."/>
            <person name="Cuomo C.A."/>
            <person name="Kistler H.C."/>
            <person name="Rep M."/>
        </authorList>
    </citation>
    <scope>NUCLEOTIDE SEQUENCE [LARGE SCALE GENOMIC DNA]</scope>
    <source>
        <strain evidence="2">M3125 / FGSC 7600</strain>
    </source>
</reference>
<dbReference type="EMBL" id="CM000583">
    <property type="protein sequence ID" value="EWG39196.1"/>
    <property type="molecule type" value="Genomic_DNA"/>
</dbReference>
<dbReference type="VEuPathDB" id="FungiDB:FVEG_14982"/>
<sequence length="138" mass="15360">MLLCGFPSTGLAAEHKVDVYCSGCNASECKPSFCQRLAFYEGPISALSSPQCVFEASETSTIVSSVVQRTPHGIAAELMINGHQHAFLPGWVSVLCSSHVACDRLEAERRRNINTHQDRKHARRCRLHIRQARVQRII</sequence>
<dbReference type="RefSeq" id="XP_018745387.1">
    <property type="nucleotide sequence ID" value="XM_018904056.1"/>
</dbReference>